<proteinExistence type="predicted"/>
<reference evidence="1" key="2">
    <citation type="submission" date="2025-08" db="UniProtKB">
        <authorList>
            <consortium name="Ensembl"/>
        </authorList>
    </citation>
    <scope>IDENTIFICATION</scope>
</reference>
<organism evidence="1 2">
    <name type="scientific">Sus scrofa</name>
    <name type="common">Pig</name>
    <dbReference type="NCBI Taxonomy" id="9823"/>
    <lineage>
        <taxon>Eukaryota</taxon>
        <taxon>Metazoa</taxon>
        <taxon>Chordata</taxon>
        <taxon>Craniata</taxon>
        <taxon>Vertebrata</taxon>
        <taxon>Euteleostomi</taxon>
        <taxon>Mammalia</taxon>
        <taxon>Eutheria</taxon>
        <taxon>Laurasiatheria</taxon>
        <taxon>Artiodactyla</taxon>
        <taxon>Suina</taxon>
        <taxon>Suidae</taxon>
        <taxon>Sus</taxon>
    </lineage>
</organism>
<evidence type="ECO:0000313" key="2">
    <source>
        <dbReference type="Proteomes" id="UP000314985"/>
    </source>
</evidence>
<protein>
    <submittedName>
        <fullName evidence="1">Uncharacterized protein</fullName>
    </submittedName>
</protein>
<reference evidence="1 2" key="1">
    <citation type="submission" date="2017-08" db="EMBL/GenBank/DDBJ databases">
        <title>USMARCv1.0.</title>
        <authorList>
            <person name="Hannum G.I."/>
            <person name="Koren S."/>
            <person name="Schroeder S.G."/>
            <person name="Chin S.C."/>
            <person name="Nonneman D.J."/>
            <person name="Becker S.A."/>
            <person name="Rosen B.D."/>
            <person name="Bickhart D.M."/>
            <person name="Putnam N.H."/>
            <person name="Green R.E."/>
            <person name="Tuggle C.K."/>
            <person name="Liu H."/>
            <person name="Rohrer G.A."/>
            <person name="Warr A."/>
            <person name="Hall R."/>
            <person name="Kim K."/>
            <person name="Hume D.A."/>
            <person name="Talbot R."/>
            <person name="Chow W."/>
            <person name="Howe K."/>
            <person name="Schwartz A.S."/>
            <person name="Watson M."/>
            <person name="Archibald A.L."/>
            <person name="Phillippy A.M."/>
            <person name="Smith T.P.L."/>
        </authorList>
    </citation>
    <scope>NUCLEOTIDE SEQUENCE [LARGE SCALE GENOMIC DNA]</scope>
</reference>
<accession>A0A4X1UQH3</accession>
<dbReference type="Ensembl" id="ENSSSCT00070038538.1">
    <property type="protein sequence ID" value="ENSSSCP00070032256.1"/>
    <property type="gene ID" value="ENSSSCG00070019488.1"/>
</dbReference>
<dbReference type="Proteomes" id="UP000314985">
    <property type="component" value="Chromosome 9"/>
</dbReference>
<evidence type="ECO:0000313" key="1">
    <source>
        <dbReference type="Ensembl" id="ENSSSCP00070032256.1"/>
    </source>
</evidence>
<dbReference type="AlphaFoldDB" id="A0A4X1UQH3"/>
<name>A0A4X1UQH3_PIG</name>
<sequence length="81" mass="8671">MGSILKFGLGSLMSHYSNKLTSFSNKPSSTQRKGQLSNLSVATGNAGTERTDQIKTSFLHSLSQNGHTIVYKAFPVAPGKI</sequence>